<dbReference type="RefSeq" id="WP_341420332.1">
    <property type="nucleotide sequence ID" value="NZ_CZBE01000005.1"/>
</dbReference>
<name>A0A174NVA8_9FIRM</name>
<dbReference type="Proteomes" id="UP000095765">
    <property type="component" value="Unassembled WGS sequence"/>
</dbReference>
<proteinExistence type="predicted"/>
<dbReference type="EMBL" id="CZBE01000005">
    <property type="protein sequence ID" value="CUP49945.1"/>
    <property type="molecule type" value="Genomic_DNA"/>
</dbReference>
<accession>A0A174NVA8</accession>
<gene>
    <name evidence="1" type="ORF">ERS852551_00999</name>
</gene>
<evidence type="ECO:0000313" key="2">
    <source>
        <dbReference type="Proteomes" id="UP000095765"/>
    </source>
</evidence>
<reference evidence="1 2" key="1">
    <citation type="submission" date="2015-09" db="EMBL/GenBank/DDBJ databases">
        <authorList>
            <consortium name="Pathogen Informatics"/>
        </authorList>
    </citation>
    <scope>NUCLEOTIDE SEQUENCE [LARGE SCALE GENOMIC DNA]</scope>
    <source>
        <strain evidence="1 2">2789STDY5834939</strain>
    </source>
</reference>
<dbReference type="AlphaFoldDB" id="A0A174NVA8"/>
<evidence type="ECO:0000313" key="1">
    <source>
        <dbReference type="EMBL" id="CUP49945.1"/>
    </source>
</evidence>
<evidence type="ECO:0008006" key="3">
    <source>
        <dbReference type="Google" id="ProtNLM"/>
    </source>
</evidence>
<sequence length="75" mass="8474">MKTEIVALRSGETTEYPDGVSPKKKAIAAYLREHPGVTSKSMIARELQMDRTTVQRYYDEVQAELRGDESPALQM</sequence>
<organism evidence="1 2">
    <name type="scientific">Anaerotruncus colihominis</name>
    <dbReference type="NCBI Taxonomy" id="169435"/>
    <lineage>
        <taxon>Bacteria</taxon>
        <taxon>Bacillati</taxon>
        <taxon>Bacillota</taxon>
        <taxon>Clostridia</taxon>
        <taxon>Eubacteriales</taxon>
        <taxon>Oscillospiraceae</taxon>
        <taxon>Anaerotruncus</taxon>
    </lineage>
</organism>
<protein>
    <recommendedName>
        <fullName evidence="3">Helix-turn-helix type 11 domain-containing protein</fullName>
    </recommendedName>
</protein>